<dbReference type="EMBL" id="JRFJ01000001">
    <property type="protein sequence ID" value="KHJ56088.1"/>
    <property type="molecule type" value="Genomic_DNA"/>
</dbReference>
<evidence type="ECO:0000256" key="2">
    <source>
        <dbReference type="ARBA" id="ARBA00023169"/>
    </source>
</evidence>
<dbReference type="RefSeq" id="WP_039189440.1">
    <property type="nucleotide sequence ID" value="NZ_JRFJ01000001.1"/>
</dbReference>
<dbReference type="PANTHER" id="PTHR30576:SF10">
    <property type="entry name" value="SLL5057 PROTEIN"/>
    <property type="match status" value="1"/>
</dbReference>
<organism evidence="4 5">
    <name type="scientific">Aureimonas altamirensis</name>
    <dbReference type="NCBI Taxonomy" id="370622"/>
    <lineage>
        <taxon>Bacteria</taxon>
        <taxon>Pseudomonadati</taxon>
        <taxon>Pseudomonadota</taxon>
        <taxon>Alphaproteobacteria</taxon>
        <taxon>Hyphomicrobiales</taxon>
        <taxon>Aurantimonadaceae</taxon>
        <taxon>Aureimonas</taxon>
    </lineage>
</organism>
<dbReference type="Pfam" id="PF02397">
    <property type="entry name" value="Bac_transf"/>
    <property type="match status" value="1"/>
</dbReference>
<protein>
    <submittedName>
        <fullName evidence="4">Lipid carrier: UDP-N-acetylgalactosaminyltransferase</fullName>
    </submittedName>
</protein>
<dbReference type="GO" id="GO:0016780">
    <property type="term" value="F:phosphotransferase activity, for other substituted phosphate groups"/>
    <property type="evidence" value="ECO:0007669"/>
    <property type="project" value="TreeGrafter"/>
</dbReference>
<evidence type="ECO:0000313" key="4">
    <source>
        <dbReference type="EMBL" id="KHJ56088.1"/>
    </source>
</evidence>
<dbReference type="InterPro" id="IPR003362">
    <property type="entry name" value="Bact_transf"/>
</dbReference>
<accession>A0A0B1Q5E9</accession>
<feature type="domain" description="Bacterial sugar transferase" evidence="3">
    <location>
        <begin position="2"/>
        <end position="174"/>
    </location>
</feature>
<dbReference type="STRING" id="370622.LA66_05645"/>
<proteinExistence type="inferred from homology"/>
<evidence type="ECO:0000256" key="1">
    <source>
        <dbReference type="ARBA" id="ARBA00006464"/>
    </source>
</evidence>
<dbReference type="PANTHER" id="PTHR30576">
    <property type="entry name" value="COLANIC BIOSYNTHESIS UDP-GLUCOSE LIPID CARRIER TRANSFERASE"/>
    <property type="match status" value="1"/>
</dbReference>
<sequence length="183" mass="20293">MKRVFDIAASFFGLICFGWLILLLAALIRRDTPGPGIFRQIRVGLNERPFTCYKLRTMASGTASAASHETPRAAVTRLGARLRAWKLDELPQLWNVLKGDMSFVGPRPCLPVQTVLIEARRREGAFRVRPGITGPAQVRGIDMSEPERLARIDGAYARSSGFWSDLGLILQTVTGKGRGDRVR</sequence>
<comment type="caution">
    <text evidence="4">The sequence shown here is derived from an EMBL/GenBank/DDBJ whole genome shotgun (WGS) entry which is preliminary data.</text>
</comment>
<evidence type="ECO:0000313" key="5">
    <source>
        <dbReference type="Proteomes" id="UP000030826"/>
    </source>
</evidence>
<gene>
    <name evidence="4" type="ORF">LA66_05645</name>
</gene>
<dbReference type="Proteomes" id="UP000030826">
    <property type="component" value="Unassembled WGS sequence"/>
</dbReference>
<dbReference type="GO" id="GO:0000271">
    <property type="term" value="P:polysaccharide biosynthetic process"/>
    <property type="evidence" value="ECO:0007669"/>
    <property type="project" value="UniProtKB-KW"/>
</dbReference>
<reference evidence="4 5" key="1">
    <citation type="submission" date="2014-09" db="EMBL/GenBank/DDBJ databases">
        <title>Isolation and characterization of Aurantimonas altamirensis ON-56566 from clinical sample following a dog bite.</title>
        <authorList>
            <person name="Eshaghi A."/>
            <person name="Li A."/>
            <person name="Shahinas D."/>
            <person name="Bahn P."/>
            <person name="Kus J.V."/>
            <person name="Patel S.N."/>
        </authorList>
    </citation>
    <scope>NUCLEOTIDE SEQUENCE [LARGE SCALE GENOMIC DNA]</scope>
    <source>
        <strain evidence="4 5">ON-56566</strain>
    </source>
</reference>
<keyword evidence="4" id="KW-0808">Transferase</keyword>
<evidence type="ECO:0000259" key="3">
    <source>
        <dbReference type="Pfam" id="PF02397"/>
    </source>
</evidence>
<dbReference type="OrthoDB" id="9808602at2"/>
<comment type="similarity">
    <text evidence="1">Belongs to the bacterial sugar transferase family.</text>
</comment>
<keyword evidence="2" id="KW-0270">Exopolysaccharide synthesis</keyword>
<name>A0A0B1Q5E9_9HYPH</name>
<dbReference type="AlphaFoldDB" id="A0A0B1Q5E9"/>